<name>A0ABM9DHD8_9HYPH</name>
<proteinExistence type="predicted"/>
<gene>
    <name evidence="1" type="ORF">MES5069_1280002</name>
</gene>
<sequence>MPFRFASGKTARDFEWFIPAIPEMPYRSRLFNRQGALRREKERLAILRCPAIIGPSGAARQCRRQNSAPALLVIRPGAASLVAT</sequence>
<reference evidence="1 2" key="1">
    <citation type="submission" date="2022-03" db="EMBL/GenBank/DDBJ databases">
        <authorList>
            <person name="Brunel B."/>
        </authorList>
    </citation>
    <scope>NUCLEOTIDE SEQUENCE [LARGE SCALE GENOMIC DNA]</scope>
    <source>
        <strain evidence="1">STM5069sample</strain>
    </source>
</reference>
<evidence type="ECO:0000313" key="1">
    <source>
        <dbReference type="EMBL" id="CAH2396005.1"/>
    </source>
</evidence>
<protein>
    <submittedName>
        <fullName evidence="1">Uncharacterized protein</fullName>
    </submittedName>
</protein>
<comment type="caution">
    <text evidence="1">The sequence shown here is derived from an EMBL/GenBank/DDBJ whole genome shotgun (WGS) entry which is preliminary data.</text>
</comment>
<dbReference type="Proteomes" id="UP001153050">
    <property type="component" value="Unassembled WGS sequence"/>
</dbReference>
<dbReference type="EMBL" id="CAKXZT010000033">
    <property type="protein sequence ID" value="CAH2396005.1"/>
    <property type="molecule type" value="Genomic_DNA"/>
</dbReference>
<keyword evidence="2" id="KW-1185">Reference proteome</keyword>
<accession>A0ABM9DHD8</accession>
<evidence type="ECO:0000313" key="2">
    <source>
        <dbReference type="Proteomes" id="UP001153050"/>
    </source>
</evidence>
<organism evidence="1 2">
    <name type="scientific">Mesorhizobium escarrei</name>
    <dbReference type="NCBI Taxonomy" id="666018"/>
    <lineage>
        <taxon>Bacteria</taxon>
        <taxon>Pseudomonadati</taxon>
        <taxon>Pseudomonadota</taxon>
        <taxon>Alphaproteobacteria</taxon>
        <taxon>Hyphomicrobiales</taxon>
        <taxon>Phyllobacteriaceae</taxon>
        <taxon>Mesorhizobium</taxon>
    </lineage>
</organism>